<organism evidence="1 2">
    <name type="scientific">Marinomonas foliarum</name>
    <dbReference type="NCBI Taxonomy" id="491950"/>
    <lineage>
        <taxon>Bacteria</taxon>
        <taxon>Pseudomonadati</taxon>
        <taxon>Pseudomonadota</taxon>
        <taxon>Gammaproteobacteria</taxon>
        <taxon>Oceanospirillales</taxon>
        <taxon>Oceanospirillaceae</taxon>
        <taxon>Marinomonas</taxon>
    </lineage>
</organism>
<evidence type="ECO:0000313" key="1">
    <source>
        <dbReference type="EMBL" id="QRV22975.1"/>
    </source>
</evidence>
<keyword evidence="2" id="KW-1185">Reference proteome</keyword>
<name>A0ABX7IL99_9GAMM</name>
<protein>
    <submittedName>
        <fullName evidence="1">Uncharacterized protein</fullName>
    </submittedName>
</protein>
<sequence length="63" mass="7164">MAVESKGIALLPTFIGDTQPSLQRIGNIVEELGHDQWLVTHHEDRYLPEVRKLIQRIGSTLDQ</sequence>
<dbReference type="EMBL" id="CP070273">
    <property type="protein sequence ID" value="QRV22975.1"/>
    <property type="molecule type" value="Genomic_DNA"/>
</dbReference>
<reference evidence="1 2" key="1">
    <citation type="submission" date="2021-02" db="EMBL/GenBank/DDBJ databases">
        <title>The genome of Marinomonas foliarum JZW.</title>
        <authorList>
            <person name="Sun M."/>
        </authorList>
    </citation>
    <scope>NUCLEOTIDE SEQUENCE [LARGE SCALE GENOMIC DNA]</scope>
    <source>
        <strain evidence="1 2">JZW</strain>
    </source>
</reference>
<dbReference type="Proteomes" id="UP000644167">
    <property type="component" value="Chromosome"/>
</dbReference>
<evidence type="ECO:0000313" key="2">
    <source>
        <dbReference type="Proteomes" id="UP000644167"/>
    </source>
</evidence>
<dbReference type="RefSeq" id="WP_205113541.1">
    <property type="nucleotide sequence ID" value="NZ_CP070273.1"/>
</dbReference>
<gene>
    <name evidence="1" type="ORF">JSY38_12965</name>
</gene>
<accession>A0ABX7IL99</accession>
<proteinExistence type="predicted"/>